<keyword evidence="2" id="KW-1185">Reference proteome</keyword>
<gene>
    <name evidence="1" type="ORF">Bpfe_001179</name>
</gene>
<dbReference type="Gene3D" id="1.25.40.10">
    <property type="entry name" value="Tetratricopeptide repeat domain"/>
    <property type="match status" value="2"/>
</dbReference>
<accession>A0AAD8CBX9</accession>
<dbReference type="Proteomes" id="UP001233172">
    <property type="component" value="Unassembled WGS sequence"/>
</dbReference>
<dbReference type="EMBL" id="JASAOG010000002">
    <property type="protein sequence ID" value="KAK0070002.1"/>
    <property type="molecule type" value="Genomic_DNA"/>
</dbReference>
<comment type="caution">
    <text evidence="1">The sequence shown here is derived from an EMBL/GenBank/DDBJ whole genome shotgun (WGS) entry which is preliminary data.</text>
</comment>
<evidence type="ECO:0000313" key="1">
    <source>
        <dbReference type="EMBL" id="KAK0070002.1"/>
    </source>
</evidence>
<protein>
    <submittedName>
        <fullName evidence="1">Uncharacterized protein</fullName>
    </submittedName>
</protein>
<dbReference type="SUPFAM" id="SSF48452">
    <property type="entry name" value="TPR-like"/>
    <property type="match status" value="1"/>
</dbReference>
<reference evidence="1" key="1">
    <citation type="journal article" date="2023" name="PLoS Negl. Trop. Dis.">
        <title>A genome sequence for Biomphalaria pfeifferi, the major vector snail for the human-infecting parasite Schistosoma mansoni.</title>
        <authorList>
            <person name="Bu L."/>
            <person name="Lu L."/>
            <person name="Laidemitt M.R."/>
            <person name="Zhang S.M."/>
            <person name="Mutuku M."/>
            <person name="Mkoji G."/>
            <person name="Steinauer M."/>
            <person name="Loker E.S."/>
        </authorList>
    </citation>
    <scope>NUCLEOTIDE SEQUENCE</scope>
    <source>
        <strain evidence="1">KasaAsao</strain>
    </source>
</reference>
<name>A0AAD8CBX9_BIOPF</name>
<dbReference type="AlphaFoldDB" id="A0AAD8CBX9"/>
<dbReference type="InterPro" id="IPR011990">
    <property type="entry name" value="TPR-like_helical_dom_sf"/>
</dbReference>
<organism evidence="1 2">
    <name type="scientific">Biomphalaria pfeifferi</name>
    <name type="common">Bloodfluke planorb</name>
    <name type="synonym">Freshwater snail</name>
    <dbReference type="NCBI Taxonomy" id="112525"/>
    <lineage>
        <taxon>Eukaryota</taxon>
        <taxon>Metazoa</taxon>
        <taxon>Spiralia</taxon>
        <taxon>Lophotrochozoa</taxon>
        <taxon>Mollusca</taxon>
        <taxon>Gastropoda</taxon>
        <taxon>Heterobranchia</taxon>
        <taxon>Euthyneura</taxon>
        <taxon>Panpulmonata</taxon>
        <taxon>Hygrophila</taxon>
        <taxon>Lymnaeoidea</taxon>
        <taxon>Planorbidae</taxon>
        <taxon>Biomphalaria</taxon>
    </lineage>
</organism>
<reference evidence="1" key="2">
    <citation type="submission" date="2023-04" db="EMBL/GenBank/DDBJ databases">
        <authorList>
            <person name="Bu L."/>
            <person name="Lu L."/>
            <person name="Laidemitt M.R."/>
            <person name="Zhang S.M."/>
            <person name="Mutuku M."/>
            <person name="Mkoji G."/>
            <person name="Steinauer M."/>
            <person name="Loker E.S."/>
        </authorList>
    </citation>
    <scope>NUCLEOTIDE SEQUENCE</scope>
    <source>
        <strain evidence="1">KasaAsao</strain>
        <tissue evidence="1">Whole Snail</tissue>
    </source>
</reference>
<sequence>MDQTHLEEWSTTECIYNERINKIHNRTLLYLKGALLQEIEGNTDTEEKIFKLNFLSWLEYKLNNFSAAKTRTDEVLRLTNSTNLTALIGKVKILYKLKGNDNLEATKKTLKELLSERLAEDAKIDSRAQLAYCYCRLGGAAFLKRSISIFEDLLKRQPINDYWNLSLGIAHYTAWTTSPSRRLKGHLNEAAKLLTGVINTSNNSLFVRLAYRRMLSIKRYSDKYNTMMLAKKVIFQLPLRKLVDEILKIGVDDAKTLSMLAETLRANCEVDRAIQLLQKSLKLKEMSKTYHFLGKCYEEKGYNNFEKPKESYEKSIQLSETNFTAICDYDKFLMLRNLEEECLTQFRKMTDTVSCAVTWQTIAANFTILEMKSAKLVLLLNNVGDRPGFLMFS</sequence>
<proteinExistence type="predicted"/>
<evidence type="ECO:0000313" key="2">
    <source>
        <dbReference type="Proteomes" id="UP001233172"/>
    </source>
</evidence>